<organism evidence="1 2">
    <name type="scientific">Sphenostylis stenocarpa</name>
    <dbReference type="NCBI Taxonomy" id="92480"/>
    <lineage>
        <taxon>Eukaryota</taxon>
        <taxon>Viridiplantae</taxon>
        <taxon>Streptophyta</taxon>
        <taxon>Embryophyta</taxon>
        <taxon>Tracheophyta</taxon>
        <taxon>Spermatophyta</taxon>
        <taxon>Magnoliopsida</taxon>
        <taxon>eudicotyledons</taxon>
        <taxon>Gunneridae</taxon>
        <taxon>Pentapetalae</taxon>
        <taxon>rosids</taxon>
        <taxon>fabids</taxon>
        <taxon>Fabales</taxon>
        <taxon>Fabaceae</taxon>
        <taxon>Papilionoideae</taxon>
        <taxon>50 kb inversion clade</taxon>
        <taxon>NPAAA clade</taxon>
        <taxon>indigoferoid/millettioid clade</taxon>
        <taxon>Phaseoleae</taxon>
        <taxon>Sphenostylis</taxon>
    </lineage>
</organism>
<evidence type="ECO:0000313" key="1">
    <source>
        <dbReference type="EMBL" id="CAJ1974030.1"/>
    </source>
</evidence>
<dbReference type="Proteomes" id="UP001189624">
    <property type="component" value="Chromosome 9"/>
</dbReference>
<reference evidence="1" key="1">
    <citation type="submission" date="2023-10" db="EMBL/GenBank/DDBJ databases">
        <authorList>
            <person name="Domelevo Entfellner J.-B."/>
        </authorList>
    </citation>
    <scope>NUCLEOTIDE SEQUENCE</scope>
</reference>
<proteinExistence type="predicted"/>
<sequence>MIKDKVIIVQARKEAEEVKRNTKARFLRLLSTRVRRYLALLLLSLGKLQVPRTREVKPLTSMESGPRFLV</sequence>
<evidence type="ECO:0000313" key="2">
    <source>
        <dbReference type="Proteomes" id="UP001189624"/>
    </source>
</evidence>
<dbReference type="AlphaFoldDB" id="A0AA86T8R3"/>
<keyword evidence="2" id="KW-1185">Reference proteome</keyword>
<accession>A0AA86T8R3</accession>
<name>A0AA86T8R3_9FABA</name>
<dbReference type="Gramene" id="rna-AYBTSS11_LOCUS26097">
    <property type="protein sequence ID" value="CAJ1974030.1"/>
    <property type="gene ID" value="gene-AYBTSS11_LOCUS26097"/>
</dbReference>
<dbReference type="EMBL" id="OY731406">
    <property type="protein sequence ID" value="CAJ1974030.1"/>
    <property type="molecule type" value="Genomic_DNA"/>
</dbReference>
<gene>
    <name evidence="1" type="ORF">AYBTSS11_LOCUS26097</name>
</gene>
<protein>
    <submittedName>
        <fullName evidence="1">Uncharacterized protein</fullName>
    </submittedName>
</protein>